<dbReference type="PANTHER" id="PTHR35901">
    <property type="entry name" value="RIBONUCLEASE VAPC3"/>
    <property type="match status" value="1"/>
</dbReference>
<feature type="domain" description="PIN" evidence="2">
    <location>
        <begin position="2"/>
        <end position="118"/>
    </location>
</feature>
<evidence type="ECO:0000313" key="4">
    <source>
        <dbReference type="Proteomes" id="UP001207918"/>
    </source>
</evidence>
<evidence type="ECO:0000313" key="3">
    <source>
        <dbReference type="EMBL" id="MCW9707933.1"/>
    </source>
</evidence>
<dbReference type="InterPro" id="IPR044153">
    <property type="entry name" value="PIN_Pae0151-like"/>
</dbReference>
<dbReference type="SUPFAM" id="SSF88723">
    <property type="entry name" value="PIN domain-like"/>
    <property type="match status" value="1"/>
</dbReference>
<evidence type="ECO:0000259" key="2">
    <source>
        <dbReference type="Pfam" id="PF01850"/>
    </source>
</evidence>
<dbReference type="InterPro" id="IPR002716">
    <property type="entry name" value="PIN_dom"/>
</dbReference>
<dbReference type="EMBL" id="JAGGJA010000009">
    <property type="protein sequence ID" value="MCW9707933.1"/>
    <property type="molecule type" value="Genomic_DNA"/>
</dbReference>
<protein>
    <submittedName>
        <fullName evidence="3">Type II toxin-antitoxin system VapC family toxin</fullName>
    </submittedName>
</protein>
<comment type="caution">
    <text evidence="3">The sequence shown here is derived from an EMBL/GenBank/DDBJ whole genome shotgun (WGS) entry which is preliminary data.</text>
</comment>
<proteinExistence type="predicted"/>
<dbReference type="CDD" id="cd09873">
    <property type="entry name" value="PIN_Pae0151-like"/>
    <property type="match status" value="1"/>
</dbReference>
<name>A0ABT3PQ01_9BACT</name>
<sequence>MIVVDTNILAHFWLPSDSTELCDELYQKDPQWVAPILWRSEFRNVVTLYLRKELIDLAEALLIMEKAELQMKDQQFQVNSVQVLHHVSQSSCSSYDCEFVSLAKDLDLELITMDKQLLREFPELAKHPEKVLES</sequence>
<reference evidence="3 4" key="1">
    <citation type="submission" date="2021-03" db="EMBL/GenBank/DDBJ databases">
        <title>Aliifodinibius sp. nov., a new bacterium isolated from saline soil.</title>
        <authorList>
            <person name="Galisteo C."/>
            <person name="De La Haba R."/>
            <person name="Sanchez-Porro C."/>
            <person name="Ventosa A."/>
        </authorList>
    </citation>
    <scope>NUCLEOTIDE SEQUENCE [LARGE SCALE GENOMIC DNA]</scope>
    <source>
        <strain evidence="3 4">1BSP15-2V2</strain>
    </source>
</reference>
<organism evidence="3 4">
    <name type="scientific">Fodinibius salsisoli</name>
    <dbReference type="NCBI Taxonomy" id="2820877"/>
    <lineage>
        <taxon>Bacteria</taxon>
        <taxon>Pseudomonadati</taxon>
        <taxon>Balneolota</taxon>
        <taxon>Balneolia</taxon>
        <taxon>Balneolales</taxon>
        <taxon>Balneolaceae</taxon>
        <taxon>Fodinibius</taxon>
    </lineage>
</organism>
<keyword evidence="1" id="KW-0460">Magnesium</keyword>
<dbReference type="InterPro" id="IPR029060">
    <property type="entry name" value="PIN-like_dom_sf"/>
</dbReference>
<evidence type="ECO:0000256" key="1">
    <source>
        <dbReference type="ARBA" id="ARBA00022842"/>
    </source>
</evidence>
<dbReference type="Proteomes" id="UP001207918">
    <property type="component" value="Unassembled WGS sequence"/>
</dbReference>
<dbReference type="InterPro" id="IPR051619">
    <property type="entry name" value="TypeII_TA_RNase_PINc/VapC"/>
</dbReference>
<dbReference type="Pfam" id="PF01850">
    <property type="entry name" value="PIN"/>
    <property type="match status" value="1"/>
</dbReference>
<dbReference type="RefSeq" id="WP_265766720.1">
    <property type="nucleotide sequence ID" value="NZ_JAGGJA010000009.1"/>
</dbReference>
<gene>
    <name evidence="3" type="ORF">J6I44_13785</name>
</gene>
<dbReference type="Gene3D" id="3.40.50.1010">
    <property type="entry name" value="5'-nuclease"/>
    <property type="match status" value="1"/>
</dbReference>
<dbReference type="PANTHER" id="PTHR35901:SF1">
    <property type="entry name" value="EXONUCLEASE VAPC9"/>
    <property type="match status" value="1"/>
</dbReference>
<keyword evidence="4" id="KW-1185">Reference proteome</keyword>
<accession>A0ABT3PQ01</accession>